<keyword evidence="2 7" id="KW-0819">tRNA processing</keyword>
<dbReference type="SUPFAM" id="SSF54211">
    <property type="entry name" value="Ribosomal protein S5 domain 2-like"/>
    <property type="match status" value="1"/>
</dbReference>
<keyword evidence="10" id="KW-1185">Reference proteome</keyword>
<dbReference type="InterPro" id="IPR000100">
    <property type="entry name" value="RNase_P"/>
</dbReference>
<dbReference type="FunCoup" id="A0A7X0MUE2">
    <property type="interactions" value="132"/>
</dbReference>
<evidence type="ECO:0000256" key="3">
    <source>
        <dbReference type="ARBA" id="ARBA00022722"/>
    </source>
</evidence>
<dbReference type="GO" id="GO:0001682">
    <property type="term" value="P:tRNA 5'-leader removal"/>
    <property type="evidence" value="ECO:0007669"/>
    <property type="project" value="UniProtKB-UniRule"/>
</dbReference>
<protein>
    <recommendedName>
        <fullName evidence="7 8">Ribonuclease P protein component</fullName>
        <shortName evidence="7">RNase P protein</shortName>
        <shortName evidence="7">RNaseP protein</shortName>
        <ecNumber evidence="7 8">3.1.26.5</ecNumber>
    </recommendedName>
    <alternativeName>
        <fullName evidence="7">Protein C5</fullName>
    </alternativeName>
</protein>
<dbReference type="InterPro" id="IPR014721">
    <property type="entry name" value="Ribsml_uS5_D2-typ_fold_subgr"/>
</dbReference>
<comment type="similarity">
    <text evidence="7">Belongs to the RnpA family.</text>
</comment>
<comment type="subunit">
    <text evidence="7">Consists of a catalytic RNA component (M1 or rnpB) and a protein subunit.</text>
</comment>
<evidence type="ECO:0000256" key="1">
    <source>
        <dbReference type="ARBA" id="ARBA00002663"/>
    </source>
</evidence>
<dbReference type="RefSeq" id="WP_166851967.1">
    <property type="nucleotide sequence ID" value="NZ_JAAONY010000001.1"/>
</dbReference>
<reference evidence="9 10" key="1">
    <citation type="submission" date="2020-08" db="EMBL/GenBank/DDBJ databases">
        <title>Genomic Encyclopedia of Type Strains, Phase IV (KMG-IV): sequencing the most valuable type-strain genomes for metagenomic binning, comparative biology and taxonomic classification.</title>
        <authorList>
            <person name="Goeker M."/>
        </authorList>
    </citation>
    <scope>NUCLEOTIDE SEQUENCE [LARGE SCALE GENOMIC DNA]</scope>
    <source>
        <strain evidence="9 10">DSM 22368</strain>
    </source>
</reference>
<dbReference type="GO" id="GO:0004526">
    <property type="term" value="F:ribonuclease P activity"/>
    <property type="evidence" value="ECO:0007669"/>
    <property type="project" value="UniProtKB-UniRule"/>
</dbReference>
<dbReference type="GO" id="GO:0030677">
    <property type="term" value="C:ribonuclease P complex"/>
    <property type="evidence" value="ECO:0007669"/>
    <property type="project" value="TreeGrafter"/>
</dbReference>
<evidence type="ECO:0000313" key="9">
    <source>
        <dbReference type="EMBL" id="MBB6520188.1"/>
    </source>
</evidence>
<evidence type="ECO:0000256" key="6">
    <source>
        <dbReference type="ARBA" id="ARBA00022884"/>
    </source>
</evidence>
<dbReference type="AlphaFoldDB" id="A0A7X0MUE2"/>
<organism evidence="9 10">
    <name type="scientific">Pseudoteredinibacter isoporae</name>
    <dbReference type="NCBI Taxonomy" id="570281"/>
    <lineage>
        <taxon>Bacteria</taxon>
        <taxon>Pseudomonadati</taxon>
        <taxon>Pseudomonadota</taxon>
        <taxon>Gammaproteobacteria</taxon>
        <taxon>Cellvibrionales</taxon>
        <taxon>Cellvibrionaceae</taxon>
        <taxon>Pseudoteredinibacter</taxon>
    </lineage>
</organism>
<keyword evidence="3 7" id="KW-0540">Nuclease</keyword>
<evidence type="ECO:0000256" key="7">
    <source>
        <dbReference type="HAMAP-Rule" id="MF_00227"/>
    </source>
</evidence>
<dbReference type="EMBL" id="JACHHT010000001">
    <property type="protein sequence ID" value="MBB6520188.1"/>
    <property type="molecule type" value="Genomic_DNA"/>
</dbReference>
<sequence>MSHHLGFDKSLRLLNSSDFKPVFDSPSFRASHQHFLILVKRNQLDHPRLGLVIAKKNVRHAVDRNRLKRVIRESFRLQQHQLPSFDAIVLARRGMDTLDNAALTRQLNKQWQKLVRKAASND</sequence>
<evidence type="ECO:0000256" key="5">
    <source>
        <dbReference type="ARBA" id="ARBA00022801"/>
    </source>
</evidence>
<dbReference type="EC" id="3.1.26.5" evidence="7 8"/>
<dbReference type="GO" id="GO:0042781">
    <property type="term" value="F:3'-tRNA processing endoribonuclease activity"/>
    <property type="evidence" value="ECO:0007669"/>
    <property type="project" value="TreeGrafter"/>
</dbReference>
<name>A0A7X0MUE2_9GAMM</name>
<comment type="caution">
    <text evidence="9">The sequence shown here is derived from an EMBL/GenBank/DDBJ whole genome shotgun (WGS) entry which is preliminary data.</text>
</comment>
<comment type="catalytic activity">
    <reaction evidence="7">
        <text>Endonucleolytic cleavage of RNA, removing 5'-extranucleotides from tRNA precursor.</text>
        <dbReference type="EC" id="3.1.26.5"/>
    </reaction>
</comment>
<evidence type="ECO:0000256" key="2">
    <source>
        <dbReference type="ARBA" id="ARBA00022694"/>
    </source>
</evidence>
<dbReference type="PANTHER" id="PTHR33992:SF1">
    <property type="entry name" value="RIBONUCLEASE P PROTEIN COMPONENT"/>
    <property type="match status" value="1"/>
</dbReference>
<keyword evidence="4 7" id="KW-0255">Endonuclease</keyword>
<gene>
    <name evidence="7" type="primary">rnpA</name>
    <name evidence="9" type="ORF">HNR48_000466</name>
</gene>
<accession>A0A7X0MUE2</accession>
<dbReference type="PANTHER" id="PTHR33992">
    <property type="entry name" value="RIBONUCLEASE P PROTEIN COMPONENT"/>
    <property type="match status" value="1"/>
</dbReference>
<dbReference type="InterPro" id="IPR020568">
    <property type="entry name" value="Ribosomal_Su5_D2-typ_SF"/>
</dbReference>
<dbReference type="InParanoid" id="A0A7X0MUE2"/>
<dbReference type="PROSITE" id="PS00648">
    <property type="entry name" value="RIBONUCLEASE_P"/>
    <property type="match status" value="1"/>
</dbReference>
<dbReference type="NCBIfam" id="TIGR00188">
    <property type="entry name" value="rnpA"/>
    <property type="match status" value="1"/>
</dbReference>
<dbReference type="Gene3D" id="3.30.230.10">
    <property type="match status" value="1"/>
</dbReference>
<dbReference type="Pfam" id="PF00825">
    <property type="entry name" value="Ribonuclease_P"/>
    <property type="match status" value="1"/>
</dbReference>
<comment type="function">
    <text evidence="1 7">RNaseP catalyzes the removal of the 5'-leader sequence from pre-tRNA to produce the mature 5'-terminus. It can also cleave other RNA substrates such as 4.5S RNA. The protein component plays an auxiliary but essential role in vivo by binding to the 5'-leader sequence and broadening the substrate specificity of the ribozyme.</text>
</comment>
<dbReference type="HAMAP" id="MF_00227">
    <property type="entry name" value="RNase_P"/>
    <property type="match status" value="1"/>
</dbReference>
<dbReference type="InterPro" id="IPR020539">
    <property type="entry name" value="RNase_P_CS"/>
</dbReference>
<dbReference type="Proteomes" id="UP000528457">
    <property type="component" value="Unassembled WGS sequence"/>
</dbReference>
<keyword evidence="5 7" id="KW-0378">Hydrolase</keyword>
<proteinExistence type="inferred from homology"/>
<keyword evidence="6 7" id="KW-0694">RNA-binding</keyword>
<evidence type="ECO:0000313" key="10">
    <source>
        <dbReference type="Proteomes" id="UP000528457"/>
    </source>
</evidence>
<evidence type="ECO:0000256" key="8">
    <source>
        <dbReference type="NCBIfam" id="TIGR00188"/>
    </source>
</evidence>
<evidence type="ECO:0000256" key="4">
    <source>
        <dbReference type="ARBA" id="ARBA00022759"/>
    </source>
</evidence>
<dbReference type="GO" id="GO:0000049">
    <property type="term" value="F:tRNA binding"/>
    <property type="evidence" value="ECO:0007669"/>
    <property type="project" value="UniProtKB-UniRule"/>
</dbReference>